<evidence type="ECO:0000313" key="1">
    <source>
        <dbReference type="EMBL" id="MFC7190947.1"/>
    </source>
</evidence>
<gene>
    <name evidence="1" type="ORF">ACFQL7_14700</name>
</gene>
<dbReference type="Proteomes" id="UP001596417">
    <property type="component" value="Unassembled WGS sequence"/>
</dbReference>
<dbReference type="RefSeq" id="WP_264822284.1">
    <property type="nucleotide sequence ID" value="NZ_CP110249.1"/>
</dbReference>
<keyword evidence="2" id="KW-1185">Reference proteome</keyword>
<dbReference type="Pfam" id="PF01893">
    <property type="entry name" value="UPF0058"/>
    <property type="match status" value="1"/>
</dbReference>
<dbReference type="Gene3D" id="1.20.1270.110">
    <property type="entry name" value="Uncharacterised protein family UPF0058"/>
    <property type="match status" value="1"/>
</dbReference>
<reference evidence="1 2" key="1">
    <citation type="journal article" date="2019" name="Int. J. Syst. Evol. Microbiol.">
        <title>The Global Catalogue of Microorganisms (GCM) 10K type strain sequencing project: providing services to taxonomists for standard genome sequencing and annotation.</title>
        <authorList>
            <consortium name="The Broad Institute Genomics Platform"/>
            <consortium name="The Broad Institute Genome Sequencing Center for Infectious Disease"/>
            <person name="Wu L."/>
            <person name="Ma J."/>
        </authorList>
    </citation>
    <scope>NUCLEOTIDE SEQUENCE [LARGE SCALE GENOMIC DNA]</scope>
    <source>
        <strain evidence="1 2">RDMS1</strain>
    </source>
</reference>
<dbReference type="EMBL" id="JBHTAX010000001">
    <property type="protein sequence ID" value="MFC7190947.1"/>
    <property type="molecule type" value="Genomic_DNA"/>
</dbReference>
<proteinExistence type="predicted"/>
<name>A0ABD5YR51_9EURY</name>
<evidence type="ECO:0000313" key="2">
    <source>
        <dbReference type="Proteomes" id="UP001596417"/>
    </source>
</evidence>
<accession>A0ABD5YR51</accession>
<dbReference type="InterPro" id="IPR002753">
    <property type="entry name" value="UPF0058"/>
</dbReference>
<dbReference type="AlphaFoldDB" id="A0ABD5YR51"/>
<organism evidence="1 2">
    <name type="scientific">Halocatena marina</name>
    <dbReference type="NCBI Taxonomy" id="2934937"/>
    <lineage>
        <taxon>Archaea</taxon>
        <taxon>Methanobacteriati</taxon>
        <taxon>Methanobacteriota</taxon>
        <taxon>Stenosarchaea group</taxon>
        <taxon>Halobacteria</taxon>
        <taxon>Halobacteriales</taxon>
        <taxon>Natronomonadaceae</taxon>
        <taxon>Halocatena</taxon>
    </lineage>
</organism>
<dbReference type="GeneID" id="76200622"/>
<dbReference type="SUPFAM" id="SSF140371">
    <property type="entry name" value="Vng1086c-like"/>
    <property type="match status" value="1"/>
</dbReference>
<comment type="caution">
    <text evidence="1">The sequence shown here is derived from an EMBL/GenBank/DDBJ whole genome shotgun (WGS) entry which is preliminary data.</text>
</comment>
<protein>
    <submittedName>
        <fullName evidence="1">UPF0058 family protein</fullName>
    </submittedName>
</protein>
<dbReference type="InterPro" id="IPR036519">
    <property type="entry name" value="UPF0058_sf"/>
</dbReference>
<sequence length="83" mass="9446">MRKQDFIYLHGLLDRVCVVMQTRGDLSDEELTPYRTLDTSPTAVYHPKQEHEQAVKTLASILTEAIESDQSPPAHADSSRRIH</sequence>